<gene>
    <name evidence="1" type="ORF">JR316_008822</name>
</gene>
<proteinExistence type="predicted"/>
<dbReference type="OrthoDB" id="10537749at2759"/>
<dbReference type="EMBL" id="JAFIQS010000008">
    <property type="protein sequence ID" value="KAG5166732.1"/>
    <property type="molecule type" value="Genomic_DNA"/>
</dbReference>
<protein>
    <submittedName>
        <fullName evidence="1">Uncharacterized protein</fullName>
    </submittedName>
</protein>
<accession>A0A8H7XTH8</accession>
<sequence length="222" mass="24998">MSVCVWLGPDQLTIDIPDLVVFFIWPGKKIILRISILNFTNPSDLTVIDLDRPSQENTMSPETSIIFHELLNINTSPCLLFIGQDKDIGIDTIFKESDSLSFATFTLNTVIGGMEFFERHIVEGDALHSETLKKWFAITSQALNDQDPATFLFDPTILLVGVINHIRATIINNHTFDIQGKKSIAIPFAFIRSWFDILLALLKGPEKDITVRQLLDLGRVVN</sequence>
<name>A0A8H7XTH8_PSICU</name>
<organism evidence="1">
    <name type="scientific">Psilocybe cubensis</name>
    <name type="common">Psychedelic mushroom</name>
    <name type="synonym">Stropharia cubensis</name>
    <dbReference type="NCBI Taxonomy" id="181762"/>
    <lineage>
        <taxon>Eukaryota</taxon>
        <taxon>Fungi</taxon>
        <taxon>Dikarya</taxon>
        <taxon>Basidiomycota</taxon>
        <taxon>Agaricomycotina</taxon>
        <taxon>Agaricomycetes</taxon>
        <taxon>Agaricomycetidae</taxon>
        <taxon>Agaricales</taxon>
        <taxon>Agaricineae</taxon>
        <taxon>Strophariaceae</taxon>
        <taxon>Psilocybe</taxon>
    </lineage>
</organism>
<reference evidence="1" key="1">
    <citation type="submission" date="2021-02" db="EMBL/GenBank/DDBJ databases">
        <title>Psilocybe cubensis genome.</title>
        <authorList>
            <person name="Mckernan K.J."/>
            <person name="Crawford S."/>
            <person name="Trippe A."/>
            <person name="Kane L.T."/>
            <person name="Mclaughlin S."/>
        </authorList>
    </citation>
    <scope>NUCLEOTIDE SEQUENCE [LARGE SCALE GENOMIC DNA]</scope>
    <source>
        <strain evidence="1">MGC-MH-2018</strain>
    </source>
</reference>
<comment type="caution">
    <text evidence="1">The sequence shown here is derived from an EMBL/GenBank/DDBJ whole genome shotgun (WGS) entry which is preliminary data.</text>
</comment>
<dbReference type="AlphaFoldDB" id="A0A8H7XTH8"/>
<evidence type="ECO:0000313" key="1">
    <source>
        <dbReference type="EMBL" id="KAG5166732.1"/>
    </source>
</evidence>